<dbReference type="STRING" id="716816.BST96_13020"/>
<reference evidence="7 8" key="1">
    <citation type="submission" date="2016-11" db="EMBL/GenBank/DDBJ databases">
        <title>Trade-off between light-utilization and light-protection in marine flavobacteria.</title>
        <authorList>
            <person name="Kumagai Y."/>
        </authorList>
    </citation>
    <scope>NUCLEOTIDE SEQUENCE [LARGE SCALE GENOMIC DNA]</scope>
    <source>
        <strain evidence="7 8">NBRC 107125</strain>
    </source>
</reference>
<dbReference type="InterPro" id="IPR006311">
    <property type="entry name" value="TAT_signal"/>
</dbReference>
<evidence type="ECO:0000256" key="4">
    <source>
        <dbReference type="ARBA" id="ARBA00023002"/>
    </source>
</evidence>
<feature type="binding site" evidence="5">
    <location>
        <position position="254"/>
    </location>
    <ligand>
        <name>FAD</name>
        <dbReference type="ChEBI" id="CHEBI:57692"/>
    </ligand>
</feature>
<feature type="binding site" evidence="5">
    <location>
        <begin position="61"/>
        <end position="62"/>
    </location>
    <ligand>
        <name>FAD</name>
        <dbReference type="ChEBI" id="CHEBI:57692"/>
    </ligand>
</feature>
<evidence type="ECO:0000256" key="1">
    <source>
        <dbReference type="ARBA" id="ARBA00001974"/>
    </source>
</evidence>
<evidence type="ECO:0000313" key="8">
    <source>
        <dbReference type="Proteomes" id="UP000193450"/>
    </source>
</evidence>
<evidence type="ECO:0000259" key="6">
    <source>
        <dbReference type="Pfam" id="PF01593"/>
    </source>
</evidence>
<accession>A0A1X9NGH9</accession>
<dbReference type="InterPro" id="IPR002937">
    <property type="entry name" value="Amino_oxidase"/>
</dbReference>
<comment type="similarity">
    <text evidence="2">Belongs to the flavin monoamine oxidase family.</text>
</comment>
<organism evidence="7 8">
    <name type="scientific">Oceanicoccus sagamiensis</name>
    <dbReference type="NCBI Taxonomy" id="716816"/>
    <lineage>
        <taxon>Bacteria</taxon>
        <taxon>Pseudomonadati</taxon>
        <taxon>Pseudomonadota</taxon>
        <taxon>Gammaproteobacteria</taxon>
        <taxon>Cellvibrionales</taxon>
        <taxon>Spongiibacteraceae</taxon>
        <taxon>Oceanicoccus</taxon>
    </lineage>
</organism>
<dbReference type="Proteomes" id="UP000193450">
    <property type="component" value="Chromosome"/>
</dbReference>
<dbReference type="InterPro" id="IPR001613">
    <property type="entry name" value="Flavin_amine_oxidase"/>
</dbReference>
<dbReference type="AlphaFoldDB" id="A0A1X9NGH9"/>
<dbReference type="OrthoDB" id="337830at2"/>
<dbReference type="SUPFAM" id="SSF54373">
    <property type="entry name" value="FAD-linked reductases, C-terminal domain"/>
    <property type="match status" value="1"/>
</dbReference>
<evidence type="ECO:0000256" key="5">
    <source>
        <dbReference type="PIRSR" id="PIRSR601613-1"/>
    </source>
</evidence>
<dbReference type="PANTHER" id="PTHR43563:SF1">
    <property type="entry name" value="AMINE OXIDASE [FLAVIN-CONTAINING] B"/>
    <property type="match status" value="1"/>
</dbReference>
<keyword evidence="3" id="KW-0732">Signal</keyword>
<dbReference type="Gene3D" id="3.50.50.60">
    <property type="entry name" value="FAD/NAD(P)-binding domain"/>
    <property type="match status" value="1"/>
</dbReference>
<feature type="binding site" evidence="5">
    <location>
        <position position="440"/>
    </location>
    <ligand>
        <name>FAD</name>
        <dbReference type="ChEBI" id="CHEBI:57692"/>
    </ligand>
</feature>
<dbReference type="PANTHER" id="PTHR43563">
    <property type="entry name" value="AMINE OXIDASE"/>
    <property type="match status" value="1"/>
</dbReference>
<keyword evidence="4" id="KW-0560">Oxidoreductase</keyword>
<dbReference type="Pfam" id="PF01593">
    <property type="entry name" value="Amino_oxidase"/>
    <property type="match status" value="1"/>
</dbReference>
<evidence type="ECO:0000256" key="3">
    <source>
        <dbReference type="ARBA" id="ARBA00022729"/>
    </source>
</evidence>
<feature type="binding site" evidence="5">
    <location>
        <position position="42"/>
    </location>
    <ligand>
        <name>FAD</name>
        <dbReference type="ChEBI" id="CHEBI:57692"/>
    </ligand>
</feature>
<dbReference type="KEGG" id="osg:BST96_13020"/>
<gene>
    <name evidence="7" type="ORF">BST96_13020</name>
</gene>
<dbReference type="PROSITE" id="PS51318">
    <property type="entry name" value="TAT"/>
    <property type="match status" value="1"/>
</dbReference>
<name>A0A1X9NGH9_9GAMM</name>
<dbReference type="PRINTS" id="PR00757">
    <property type="entry name" value="AMINEOXDASEF"/>
</dbReference>
<keyword evidence="8" id="KW-1185">Reference proteome</keyword>
<dbReference type="SUPFAM" id="SSF51905">
    <property type="entry name" value="FAD/NAD(P)-binding domain"/>
    <property type="match status" value="1"/>
</dbReference>
<sequence>MKPFNRRDFLKTASTVAASGLIHPLWANPSQYDVIVIGAGLSGLHAAYLLEQQGANVLVLEANNRVGGRVHTLDDMEGHPEAGANQVGLDYDVLRAISNRLNIKFEAGSDMMAPGMTFAINQQLLGARAWGKHPANKLSPSERDFQPNWLLWHYLNQGETLAEPQQWLSPDFSHLDIPLAEHLKSLGASNEAMRLINSNFMANDISKVSALQMLRKNAIIKGALGAEFVQGGTQRIPEAMAADLKQPPQLNKPVSQIKQQGTQAVVTCQDGSSYTAKRCIVTTPFSTLREMDLQLLISAPKRQAIKSMDYSRATHVFFKPKSEFWLEDELSPNMWTDTPIGMVFSQQGPDKKVTMVRAWLAGNNAMAVDSLPSEQIGQQILQAFEKARPSAAGKLEVSKVISWQNNPFSRGAYAQYNAGDINRFAHAVPLVEGPLHFAGEHTEARKSGMEAAVLSAERCAPEVINSI</sequence>
<proteinExistence type="inferred from homology"/>
<dbReference type="GO" id="GO:0016491">
    <property type="term" value="F:oxidoreductase activity"/>
    <property type="evidence" value="ECO:0007669"/>
    <property type="project" value="UniProtKB-KW"/>
</dbReference>
<protein>
    <recommendedName>
        <fullName evidence="6">Amine oxidase domain-containing protein</fullName>
    </recommendedName>
</protein>
<dbReference type="InterPro" id="IPR036188">
    <property type="entry name" value="FAD/NAD-bd_sf"/>
</dbReference>
<dbReference type="EMBL" id="CP019343">
    <property type="protein sequence ID" value="ARN74955.1"/>
    <property type="molecule type" value="Genomic_DNA"/>
</dbReference>
<dbReference type="NCBIfam" id="TIGR01409">
    <property type="entry name" value="TAT_signal_seq"/>
    <property type="match status" value="1"/>
</dbReference>
<evidence type="ECO:0000313" key="7">
    <source>
        <dbReference type="EMBL" id="ARN74955.1"/>
    </source>
</evidence>
<dbReference type="InterPro" id="IPR050703">
    <property type="entry name" value="Flavin_MAO"/>
</dbReference>
<dbReference type="InterPro" id="IPR019546">
    <property type="entry name" value="TAT_signal_bac_arc"/>
</dbReference>
<evidence type="ECO:0000256" key="2">
    <source>
        <dbReference type="ARBA" id="ARBA00005995"/>
    </source>
</evidence>
<dbReference type="RefSeq" id="WP_085759122.1">
    <property type="nucleotide sequence ID" value="NZ_CP019343.1"/>
</dbReference>
<feature type="domain" description="Amine oxidase" evidence="6">
    <location>
        <begin position="41"/>
        <end position="464"/>
    </location>
</feature>
<comment type="cofactor">
    <cofactor evidence="1">
        <name>FAD</name>
        <dbReference type="ChEBI" id="CHEBI:57692"/>
    </cofactor>
</comment>